<dbReference type="CDD" id="cd15482">
    <property type="entry name" value="Sialidase_non-viral"/>
    <property type="match status" value="1"/>
</dbReference>
<dbReference type="SUPFAM" id="SSF110296">
    <property type="entry name" value="Oligoxyloglucan reducing end-specific cellobiohydrolase"/>
    <property type="match status" value="1"/>
</dbReference>
<evidence type="ECO:0000256" key="1">
    <source>
        <dbReference type="SAM" id="SignalP"/>
    </source>
</evidence>
<dbReference type="RefSeq" id="WP_282589071.1">
    <property type="nucleotide sequence ID" value="NZ_JAMOIM010000060.1"/>
</dbReference>
<name>A0AA41Z1V8_9HYPH</name>
<dbReference type="EMBL" id="JAMOIM010000060">
    <property type="protein sequence ID" value="MCW6512696.1"/>
    <property type="molecule type" value="Genomic_DNA"/>
</dbReference>
<keyword evidence="3" id="KW-1185">Reference proteome</keyword>
<proteinExistence type="predicted"/>
<dbReference type="InterPro" id="IPR015943">
    <property type="entry name" value="WD40/YVTN_repeat-like_dom_sf"/>
</dbReference>
<dbReference type="PANTHER" id="PTHR47199:SF2">
    <property type="entry name" value="PHOTOSYSTEM II STABILITY_ASSEMBLY FACTOR HCF136, CHLOROPLASTIC"/>
    <property type="match status" value="1"/>
</dbReference>
<feature type="chain" id="PRO_5041373913" description="Photosynthesis system II assembly factor Ycf48/Hcf136-like domain-containing protein" evidence="1">
    <location>
        <begin position="25"/>
        <end position="360"/>
    </location>
</feature>
<dbReference type="Gene3D" id="2.130.10.10">
    <property type="entry name" value="YVTN repeat-like/Quinoprotein amine dehydrogenase"/>
    <property type="match status" value="2"/>
</dbReference>
<reference evidence="2" key="1">
    <citation type="submission" date="2022-05" db="EMBL/GenBank/DDBJ databases">
        <authorList>
            <person name="Pankratov T."/>
        </authorList>
    </citation>
    <scope>NUCLEOTIDE SEQUENCE</scope>
    <source>
        <strain evidence="2">BP6-180914</strain>
    </source>
</reference>
<keyword evidence="1" id="KW-0732">Signal</keyword>
<evidence type="ECO:0008006" key="4">
    <source>
        <dbReference type="Google" id="ProtNLM"/>
    </source>
</evidence>
<protein>
    <recommendedName>
        <fullName evidence="4">Photosynthesis system II assembly factor Ycf48/Hcf136-like domain-containing protein</fullName>
    </recommendedName>
</protein>
<comment type="caution">
    <text evidence="2">The sequence shown here is derived from an EMBL/GenBank/DDBJ whole genome shotgun (WGS) entry which is preliminary data.</text>
</comment>
<dbReference type="PANTHER" id="PTHR47199">
    <property type="entry name" value="PHOTOSYSTEM II STABILITY/ASSEMBLY FACTOR HCF136, CHLOROPLASTIC"/>
    <property type="match status" value="1"/>
</dbReference>
<sequence length="360" mass="38477">MAIRPATLIVMLVSAASSIHPADATEPQWRRVTTAPYELNNKQDALAFGNQTVGLYGNGTGRIYRTDDAGSHWRLVWHHPGTYVRALDMVDADLGFMGNVGPGYFDGVTDTRSLFVTRDGGRDWTPVRSVAGASVVGICAIDVLKVDGKVAAVRAGGRVGGPAAMMTSRDGGQTWTGRDMSAVTGMILDIHFVDAQTGFIAGASASDEGRAHARILKTTDGGETWRAVFDSARAGDNNWKLAFPSARVGYATIMSYAAPPSEARGYVVKTEDGGEHWRKLVVSTDHDWIPYGIAFLDERRGWVGGATGGYETTDGGESWHSAHMGLSTNKIRFLPLPEGGTRAVAIGHDLFVLDLPPAAE</sequence>
<evidence type="ECO:0000313" key="3">
    <source>
        <dbReference type="Proteomes" id="UP001165667"/>
    </source>
</evidence>
<organism evidence="2 3">
    <name type="scientific">Lichenifustis flavocetrariae</name>
    <dbReference type="NCBI Taxonomy" id="2949735"/>
    <lineage>
        <taxon>Bacteria</taxon>
        <taxon>Pseudomonadati</taxon>
        <taxon>Pseudomonadota</taxon>
        <taxon>Alphaproteobacteria</taxon>
        <taxon>Hyphomicrobiales</taxon>
        <taxon>Lichenihabitantaceae</taxon>
        <taxon>Lichenifustis</taxon>
    </lineage>
</organism>
<dbReference type="AlphaFoldDB" id="A0AA41Z1V8"/>
<dbReference type="Proteomes" id="UP001165667">
    <property type="component" value="Unassembled WGS sequence"/>
</dbReference>
<feature type="signal peptide" evidence="1">
    <location>
        <begin position="1"/>
        <end position="24"/>
    </location>
</feature>
<accession>A0AA41Z1V8</accession>
<evidence type="ECO:0000313" key="2">
    <source>
        <dbReference type="EMBL" id="MCW6512696.1"/>
    </source>
</evidence>
<gene>
    <name evidence="2" type="ORF">M8523_32845</name>
</gene>